<keyword evidence="1" id="KW-0732">Signal</keyword>
<organism evidence="2 3">
    <name type="scientific">Zemynaea arenosa</name>
    <dbReference type="NCBI Taxonomy" id="2561931"/>
    <lineage>
        <taxon>Bacteria</taxon>
        <taxon>Pseudomonadati</taxon>
        <taxon>Pseudomonadota</taxon>
        <taxon>Betaproteobacteria</taxon>
        <taxon>Burkholderiales</taxon>
        <taxon>Oxalobacteraceae</taxon>
        <taxon>Telluria group</taxon>
        <taxon>Zemynaea</taxon>
    </lineage>
</organism>
<name>A0A4Y9SLD0_9BURK</name>
<evidence type="ECO:0000313" key="3">
    <source>
        <dbReference type="Proteomes" id="UP000298438"/>
    </source>
</evidence>
<dbReference type="Proteomes" id="UP000298438">
    <property type="component" value="Unassembled WGS sequence"/>
</dbReference>
<reference evidence="2 3" key="1">
    <citation type="submission" date="2019-03" db="EMBL/GenBank/DDBJ databases">
        <title>Draft Genome Sequence of Massilia arenosa sp. nov., a Novel Massilia Species Isolated from a Sandy-loam Maize Soil.</title>
        <authorList>
            <person name="Raths R."/>
            <person name="Peta V."/>
            <person name="Bucking H."/>
        </authorList>
    </citation>
    <scope>NUCLEOTIDE SEQUENCE [LARGE SCALE GENOMIC DNA]</scope>
    <source>
        <strain evidence="2 3">MC02</strain>
    </source>
</reference>
<keyword evidence="3" id="KW-1185">Reference proteome</keyword>
<comment type="caution">
    <text evidence="2">The sequence shown here is derived from an EMBL/GenBank/DDBJ whole genome shotgun (WGS) entry which is preliminary data.</text>
</comment>
<dbReference type="EMBL" id="SPVF01000106">
    <property type="protein sequence ID" value="TFW22459.1"/>
    <property type="molecule type" value="Genomic_DNA"/>
</dbReference>
<dbReference type="OrthoDB" id="8565395at2"/>
<gene>
    <name evidence="2" type="ORF">E4L96_08005</name>
</gene>
<feature type="chain" id="PRO_5021456174" evidence="1">
    <location>
        <begin position="42"/>
        <end position="231"/>
    </location>
</feature>
<evidence type="ECO:0000313" key="2">
    <source>
        <dbReference type="EMBL" id="TFW22459.1"/>
    </source>
</evidence>
<protein>
    <submittedName>
        <fullName evidence="2">PEP-CTERM sorting domain-containing protein</fullName>
    </submittedName>
</protein>
<sequence>MYWKGCARFSSPPIRSVIVKSIQIKALTAAVLLSAAAAAQADITTYTSQAAFNAAVGNRGVDTFNDLSIDLLPESLSRTAGSYSYTASAPGSQLYGAGGAGDGWLSTNRATDTILFNGFMPGVTAAGGFFFGSDIAGQWVEGSTVIVHASDGVDSADFTISNSGVNSFVGFSSTRGLVSLSMESVSATGPVWNTANNFTLGQVQAVPEPAEYAMLLAGLLSLGWTARRRRG</sequence>
<evidence type="ECO:0000256" key="1">
    <source>
        <dbReference type="SAM" id="SignalP"/>
    </source>
</evidence>
<dbReference type="NCBIfam" id="TIGR02595">
    <property type="entry name" value="PEP_CTERM"/>
    <property type="match status" value="1"/>
</dbReference>
<feature type="signal peptide" evidence="1">
    <location>
        <begin position="1"/>
        <end position="41"/>
    </location>
</feature>
<dbReference type="AlphaFoldDB" id="A0A4Y9SLD0"/>
<accession>A0A4Y9SLD0</accession>
<dbReference type="InterPro" id="IPR013424">
    <property type="entry name" value="Ice-binding_C"/>
</dbReference>
<proteinExistence type="predicted"/>